<dbReference type="AlphaFoldDB" id="A0A163ZC86"/>
<keyword evidence="1" id="KW-0472">Membrane</keyword>
<keyword evidence="1" id="KW-1133">Transmembrane helix</keyword>
<organism evidence="2 3">
    <name type="scientific">Tardiphaga robiniae</name>
    <dbReference type="NCBI Taxonomy" id="943830"/>
    <lineage>
        <taxon>Bacteria</taxon>
        <taxon>Pseudomonadati</taxon>
        <taxon>Pseudomonadota</taxon>
        <taxon>Alphaproteobacteria</taxon>
        <taxon>Hyphomicrobiales</taxon>
        <taxon>Nitrobacteraceae</taxon>
        <taxon>Tardiphaga</taxon>
    </lineage>
</organism>
<dbReference type="InterPro" id="IPR013901">
    <property type="entry name" value="Anthrone_oxy"/>
</dbReference>
<dbReference type="Pfam" id="PF08592">
    <property type="entry name" value="Anthrone_oxy"/>
    <property type="match status" value="1"/>
</dbReference>
<evidence type="ECO:0000256" key="1">
    <source>
        <dbReference type="SAM" id="Phobius"/>
    </source>
</evidence>
<name>A0A163ZC86_9BRAD</name>
<proteinExistence type="predicted"/>
<comment type="caution">
    <text evidence="2">The sequence shown here is derived from an EMBL/GenBank/DDBJ whole genome shotgun (WGS) entry which is preliminary data.</text>
</comment>
<gene>
    <name evidence="2" type="ORF">A4A58_07875</name>
</gene>
<feature type="transmembrane region" description="Helical" evidence="1">
    <location>
        <begin position="85"/>
        <end position="106"/>
    </location>
</feature>
<evidence type="ECO:0008006" key="4">
    <source>
        <dbReference type="Google" id="ProtNLM"/>
    </source>
</evidence>
<dbReference type="Proteomes" id="UP000076574">
    <property type="component" value="Unassembled WGS sequence"/>
</dbReference>
<feature type="transmembrane region" description="Helical" evidence="1">
    <location>
        <begin position="57"/>
        <end position="78"/>
    </location>
</feature>
<dbReference type="EMBL" id="LVYV01000012">
    <property type="protein sequence ID" value="KZD23287.1"/>
    <property type="molecule type" value="Genomic_DNA"/>
</dbReference>
<protein>
    <recommendedName>
        <fullName evidence="4">DUF1772 domain-containing protein</fullName>
    </recommendedName>
</protein>
<dbReference type="STRING" id="943830.A4A58_07875"/>
<evidence type="ECO:0000313" key="2">
    <source>
        <dbReference type="EMBL" id="KZD23287.1"/>
    </source>
</evidence>
<reference evidence="2 3" key="1">
    <citation type="submission" date="2016-03" db="EMBL/GenBank/DDBJ databases">
        <title>Microsymbionts genomes from the relict species Vavilovia formosa (Stev.) Fed.</title>
        <authorList>
            <person name="Kopat V."/>
            <person name="Chirak E."/>
            <person name="Kimeklis A."/>
            <person name="Andronov E."/>
        </authorList>
    </citation>
    <scope>NUCLEOTIDE SEQUENCE [LARGE SCALE GENOMIC DNA]</scope>
    <source>
        <strain evidence="2 3">Vaf07</strain>
    </source>
</reference>
<sequence length="160" mass="17257">MRRMWFSLTFLAAIGSGLMAGLFFVFSVTIMNAFGKLPAPSGIAAMQSINTTILNPIFMTAFMGTALLCVVLAIFGVVRWSQPGAAWLIAGAVLYVVGTMLVTMVFNVPLNDTLAAVSPDSAEGASLWRNYLEVWTRWNHVRTVASTGALACFMLALRAQ</sequence>
<keyword evidence="3" id="KW-1185">Reference proteome</keyword>
<keyword evidence="1" id="KW-0812">Transmembrane</keyword>
<evidence type="ECO:0000313" key="3">
    <source>
        <dbReference type="Proteomes" id="UP000076574"/>
    </source>
</evidence>
<accession>A0A163ZC86</accession>
<dbReference type="OrthoDB" id="428263at2"/>